<protein>
    <submittedName>
        <fullName evidence="16">Activating transcription factor 6 beta</fullName>
    </submittedName>
</protein>
<evidence type="ECO:0000256" key="9">
    <source>
        <dbReference type="ARBA" id="ARBA00023136"/>
    </source>
</evidence>
<feature type="coiled-coil region" evidence="13">
    <location>
        <begin position="357"/>
        <end position="398"/>
    </location>
</feature>
<dbReference type="Proteomes" id="UP000694414">
    <property type="component" value="Unplaced"/>
</dbReference>
<reference evidence="16" key="2">
    <citation type="submission" date="2025-09" db="UniProtKB">
        <authorList>
            <consortium name="Ensembl"/>
        </authorList>
    </citation>
    <scope>IDENTIFICATION</scope>
</reference>
<keyword evidence="5" id="KW-0256">Endoplasmic reticulum</keyword>
<comment type="similarity">
    <text evidence="3">Belongs to the bZIP family. ATF subfamily.</text>
</comment>
<dbReference type="GO" id="GO:0005654">
    <property type="term" value="C:nucleoplasm"/>
    <property type="evidence" value="ECO:0007669"/>
    <property type="project" value="Ensembl"/>
</dbReference>
<dbReference type="InterPro" id="IPR046347">
    <property type="entry name" value="bZIP_sf"/>
</dbReference>
<keyword evidence="11" id="KW-0834">Unfolded protein response</keyword>
<evidence type="ECO:0000256" key="14">
    <source>
        <dbReference type="SAM" id="MobiDB-lite"/>
    </source>
</evidence>
<dbReference type="GO" id="GO:0032993">
    <property type="term" value="C:protein-DNA complex"/>
    <property type="evidence" value="ECO:0007669"/>
    <property type="project" value="Ensembl"/>
</dbReference>
<keyword evidence="6" id="KW-1133">Transmembrane helix</keyword>
<dbReference type="Pfam" id="PF00170">
    <property type="entry name" value="bZIP_1"/>
    <property type="match status" value="1"/>
</dbReference>
<dbReference type="SMART" id="SM00338">
    <property type="entry name" value="BRLZ"/>
    <property type="match status" value="1"/>
</dbReference>
<keyword evidence="12" id="KW-0539">Nucleus</keyword>
<feature type="region of interest" description="Disordered" evidence="14">
    <location>
        <begin position="528"/>
        <end position="572"/>
    </location>
</feature>
<keyword evidence="13" id="KW-0175">Coiled coil</keyword>
<evidence type="ECO:0000256" key="1">
    <source>
        <dbReference type="ARBA" id="ARBA00004123"/>
    </source>
</evidence>
<evidence type="ECO:0000256" key="13">
    <source>
        <dbReference type="SAM" id="Coils"/>
    </source>
</evidence>
<dbReference type="CDD" id="cd14700">
    <property type="entry name" value="bZIP_ATF6"/>
    <property type="match status" value="1"/>
</dbReference>
<evidence type="ECO:0000256" key="6">
    <source>
        <dbReference type="ARBA" id="ARBA00022989"/>
    </source>
</evidence>
<feature type="region of interest" description="Disordered" evidence="14">
    <location>
        <begin position="157"/>
        <end position="187"/>
    </location>
</feature>
<dbReference type="GO" id="GO:0000978">
    <property type="term" value="F:RNA polymerase II cis-regulatory region sequence-specific DNA binding"/>
    <property type="evidence" value="ECO:0007669"/>
    <property type="project" value="Ensembl"/>
</dbReference>
<dbReference type="PROSITE" id="PS00036">
    <property type="entry name" value="BZIP_BASIC"/>
    <property type="match status" value="1"/>
</dbReference>
<dbReference type="GO" id="GO:0005730">
    <property type="term" value="C:nucleolus"/>
    <property type="evidence" value="ECO:0007669"/>
    <property type="project" value="Ensembl"/>
</dbReference>
<dbReference type="AlphaFoldDB" id="A0A8C9A763"/>
<feature type="compositionally biased region" description="Basic residues" evidence="14">
    <location>
        <begin position="529"/>
        <end position="538"/>
    </location>
</feature>
<dbReference type="InterPro" id="IPR051882">
    <property type="entry name" value="ATF_bZIP_TF"/>
</dbReference>
<dbReference type="SUPFAM" id="SSF57959">
    <property type="entry name" value="Leucine zipper domain"/>
    <property type="match status" value="1"/>
</dbReference>
<reference evidence="16" key="1">
    <citation type="submission" date="2025-08" db="UniProtKB">
        <authorList>
            <consortium name="Ensembl"/>
        </authorList>
    </citation>
    <scope>IDENTIFICATION</scope>
</reference>
<evidence type="ECO:0000256" key="3">
    <source>
        <dbReference type="ARBA" id="ARBA00009050"/>
    </source>
</evidence>
<dbReference type="Gene3D" id="1.20.5.170">
    <property type="match status" value="1"/>
</dbReference>
<feature type="region of interest" description="Disordered" evidence="14">
    <location>
        <begin position="301"/>
        <end position="325"/>
    </location>
</feature>
<keyword evidence="8" id="KW-0238">DNA-binding</keyword>
<keyword evidence="9" id="KW-0472">Membrane</keyword>
<evidence type="ECO:0000256" key="4">
    <source>
        <dbReference type="ARBA" id="ARBA00022692"/>
    </source>
</evidence>
<comment type="subcellular location">
    <subcellularLocation>
        <location evidence="2">Endoplasmic reticulum membrane</location>
        <topology evidence="2">Single-pass type II membrane protein</topology>
    </subcellularLocation>
    <subcellularLocation>
        <location evidence="1">Nucleus</location>
    </subcellularLocation>
</comment>
<evidence type="ECO:0000256" key="5">
    <source>
        <dbReference type="ARBA" id="ARBA00022824"/>
    </source>
</evidence>
<dbReference type="PROSITE" id="PS50217">
    <property type="entry name" value="BZIP"/>
    <property type="match status" value="1"/>
</dbReference>
<feature type="domain" description="BZIP" evidence="15">
    <location>
        <begin position="332"/>
        <end position="395"/>
    </location>
</feature>
<keyword evidence="10" id="KW-0804">Transcription</keyword>
<evidence type="ECO:0000256" key="7">
    <source>
        <dbReference type="ARBA" id="ARBA00023015"/>
    </source>
</evidence>
<feature type="compositionally biased region" description="Low complexity" evidence="14">
    <location>
        <begin position="173"/>
        <end position="187"/>
    </location>
</feature>
<keyword evidence="4" id="KW-0812">Transmembrane</keyword>
<dbReference type="GeneTree" id="ENSGT00940000160798"/>
<evidence type="ECO:0000256" key="8">
    <source>
        <dbReference type="ARBA" id="ARBA00023125"/>
    </source>
</evidence>
<evidence type="ECO:0000256" key="12">
    <source>
        <dbReference type="ARBA" id="ARBA00023242"/>
    </source>
</evidence>
<feature type="region of interest" description="Disordered" evidence="14">
    <location>
        <begin position="234"/>
        <end position="255"/>
    </location>
</feature>
<evidence type="ECO:0000313" key="17">
    <source>
        <dbReference type="Proteomes" id="UP000694414"/>
    </source>
</evidence>
<dbReference type="PANTHER" id="PTHR46164:SF2">
    <property type="entry name" value="CYCLIC AMP-DEPENDENT TRANSCRIPTION FACTOR ATF-6 BETA"/>
    <property type="match status" value="1"/>
</dbReference>
<keyword evidence="17" id="KW-1185">Reference proteome</keyword>
<accession>A0A8C9A763</accession>
<keyword evidence="7" id="KW-0805">Transcription regulation</keyword>
<dbReference type="GO" id="GO:0005789">
    <property type="term" value="C:endoplasmic reticulum membrane"/>
    <property type="evidence" value="ECO:0007669"/>
    <property type="project" value="UniProtKB-SubCell"/>
</dbReference>
<dbReference type="InterPro" id="IPR004827">
    <property type="entry name" value="bZIP"/>
</dbReference>
<feature type="region of interest" description="Disordered" evidence="14">
    <location>
        <begin position="92"/>
        <end position="119"/>
    </location>
</feature>
<name>A0A8C9A763_PROSS</name>
<proteinExistence type="inferred from homology"/>
<evidence type="ECO:0000256" key="11">
    <source>
        <dbReference type="ARBA" id="ARBA00023230"/>
    </source>
</evidence>
<dbReference type="Ensembl" id="ENSPSMT00000033921.1">
    <property type="protein sequence ID" value="ENSPSMP00000029380.1"/>
    <property type="gene ID" value="ENSPSMG00000020293.1"/>
</dbReference>
<feature type="compositionally biased region" description="Low complexity" evidence="14">
    <location>
        <begin position="691"/>
        <end position="703"/>
    </location>
</feature>
<feature type="region of interest" description="Disordered" evidence="14">
    <location>
        <begin position="667"/>
        <end position="710"/>
    </location>
</feature>
<dbReference type="GO" id="GO:0001228">
    <property type="term" value="F:DNA-binding transcription activator activity, RNA polymerase II-specific"/>
    <property type="evidence" value="ECO:0007669"/>
    <property type="project" value="Ensembl"/>
</dbReference>
<dbReference type="FunFam" id="1.20.5.170:FF:000041">
    <property type="entry name" value="Cyclic AMP-dependent transcription factor ATF-6 beta"/>
    <property type="match status" value="1"/>
</dbReference>
<evidence type="ECO:0000259" key="15">
    <source>
        <dbReference type="PROSITE" id="PS50217"/>
    </source>
</evidence>
<feature type="compositionally biased region" description="Low complexity" evidence="14">
    <location>
        <begin position="94"/>
        <end position="118"/>
    </location>
</feature>
<organism evidence="16 17">
    <name type="scientific">Prolemur simus</name>
    <name type="common">Greater bamboo lemur</name>
    <name type="synonym">Hapalemur simus</name>
    <dbReference type="NCBI Taxonomy" id="1328070"/>
    <lineage>
        <taxon>Eukaryota</taxon>
        <taxon>Metazoa</taxon>
        <taxon>Chordata</taxon>
        <taxon>Craniata</taxon>
        <taxon>Vertebrata</taxon>
        <taxon>Euteleostomi</taxon>
        <taxon>Mammalia</taxon>
        <taxon>Eutheria</taxon>
        <taxon>Euarchontoglires</taxon>
        <taxon>Primates</taxon>
        <taxon>Strepsirrhini</taxon>
        <taxon>Lemuriformes</taxon>
        <taxon>Lemuridae</taxon>
        <taxon>Prolemur</taxon>
    </lineage>
</organism>
<gene>
    <name evidence="16" type="primary">ATF6B</name>
</gene>
<feature type="region of interest" description="Disordered" evidence="14">
    <location>
        <begin position="455"/>
        <end position="485"/>
    </location>
</feature>
<evidence type="ECO:0000256" key="2">
    <source>
        <dbReference type="ARBA" id="ARBA00004648"/>
    </source>
</evidence>
<dbReference type="GO" id="GO:1903892">
    <property type="term" value="P:negative regulation of ATF6-mediated unfolded protein response"/>
    <property type="evidence" value="ECO:0007669"/>
    <property type="project" value="Ensembl"/>
</dbReference>
<evidence type="ECO:0000256" key="10">
    <source>
        <dbReference type="ARBA" id="ARBA00023163"/>
    </source>
</evidence>
<evidence type="ECO:0000313" key="16">
    <source>
        <dbReference type="Ensembl" id="ENSPSMP00000029380.1"/>
    </source>
</evidence>
<dbReference type="PANTHER" id="PTHR46164">
    <property type="entry name" value="ATF6, ISOFORM C"/>
    <property type="match status" value="1"/>
</dbReference>
<sequence length="710" mass="77379">GIVGGEMAELMLLSEIADPTRFFADNLLSPEDWGLRSTLYAGLEEVAGEQTQLFRCQEQDVPFDSSSLDVGMDATPPEPPWDLLPIFPDLQVKSEPSSPCSSSSITSESSRLSTEPSSQALGVGEVLHVKTESLAPSLCLLGDDPDPTSSFETIQVNVGHTSDDPSDVQTKQEPVSPSSSITSEASLLSADSSSQAFIGEEVLEVKTESPSPPGCLLWGVPAPSLGAVQVSMGRCPEGSSGKAPLTRKPPLQPKPVVLTTVPMPPRAVPPSTTVLLQPLIQPPPVSPVVLIQGAIRVQAEGPTPPVTRPERKSIVPAPMPGNSCPPEVDAKLLKRQQRMIKNRESACQSRRKKKEYLQGLEARLQAVLADNQQLRRENAALRRRLEALLAENSKLKLESGNRKVVCITVFLLFITFNFGPVSISEPPPAPVSPRMSAGEPRPQRHLLEFSEQQPLGGAEPLQGSSHSPEEPQPSPSDQPSFRNLTAFPGGAKELLLRDLDQLFLSSDCRHFNRTESLRLADELSGWVQRHQRGRRKIPQRAQERQKSQLWKKSPPVKAVPTQPPGPPERDSVGQLQLYRHPDRSQPEFLDAIDRREDTFYVVSFRRDHLLLPAISHNKTSRPKMSLVMPAMAPNETLSGRGAPGDYEEMMQIECEVMDTRVIHIKTSTVPPSLRKQPSPAPGNATGGPLPASAASQAHQASQQPLYLSHP</sequence>
<dbReference type="GO" id="GO:0090575">
    <property type="term" value="C:RNA polymerase II transcription regulator complex"/>
    <property type="evidence" value="ECO:0007669"/>
    <property type="project" value="Ensembl"/>
</dbReference>
<dbReference type="GO" id="GO:0036500">
    <property type="term" value="P:ATF6-mediated unfolded protein response"/>
    <property type="evidence" value="ECO:0007669"/>
    <property type="project" value="UniProtKB-ARBA"/>
</dbReference>